<evidence type="ECO:0000256" key="11">
    <source>
        <dbReference type="SAM" id="Phobius"/>
    </source>
</evidence>
<dbReference type="SUPFAM" id="SSF81336">
    <property type="entry name" value="F1F0 ATP synthase subunit A"/>
    <property type="match status" value="1"/>
</dbReference>
<dbReference type="InterPro" id="IPR000568">
    <property type="entry name" value="ATP_synth_F0_asu"/>
</dbReference>
<evidence type="ECO:0000256" key="1">
    <source>
        <dbReference type="ARBA" id="ARBA00004141"/>
    </source>
</evidence>
<evidence type="ECO:0000256" key="4">
    <source>
        <dbReference type="ARBA" id="ARBA00022547"/>
    </source>
</evidence>
<dbReference type="PANTHER" id="PTHR42823">
    <property type="entry name" value="ATP SYNTHASE SUBUNIT A, CHLOROPLASTIC"/>
    <property type="match status" value="1"/>
</dbReference>
<keyword evidence="3" id="KW-0813">Transport</keyword>
<evidence type="ECO:0000256" key="9">
    <source>
        <dbReference type="ARBA" id="ARBA00023136"/>
    </source>
</evidence>
<comment type="subcellular location">
    <subcellularLocation>
        <location evidence="1">Membrane</location>
        <topology evidence="1">Multi-pass membrane protein</topology>
    </subcellularLocation>
</comment>
<dbReference type="InterPro" id="IPR035908">
    <property type="entry name" value="F0_ATP_A_sf"/>
</dbReference>
<dbReference type="Proteomes" id="UP001059252">
    <property type="component" value="Chromosome"/>
</dbReference>
<dbReference type="Gene3D" id="1.20.120.220">
    <property type="entry name" value="ATP synthase, F0 complex, subunit A"/>
    <property type="match status" value="1"/>
</dbReference>
<evidence type="ECO:0000256" key="2">
    <source>
        <dbReference type="ARBA" id="ARBA00006810"/>
    </source>
</evidence>
<dbReference type="PRINTS" id="PR00123">
    <property type="entry name" value="ATPASEA"/>
</dbReference>
<dbReference type="InterPro" id="IPR045082">
    <property type="entry name" value="ATP_syn_F0_a_bact/chloroplast"/>
</dbReference>
<evidence type="ECO:0000313" key="12">
    <source>
        <dbReference type="EMBL" id="UVD81848.1"/>
    </source>
</evidence>
<dbReference type="RefSeq" id="WP_258211022.1">
    <property type="nucleotide sequence ID" value="NZ_CP102734.1"/>
</dbReference>
<keyword evidence="8" id="KW-0406">Ion transport</keyword>
<sequence length="275" mass="31124">MNILTESSTPNIEMPKTMAIDFAKNFLDAQSFWMQPQLFSMIIATILIIIIAVVVYFKVKKVKPNQAPNTTAYIAEQYVSLVDNMVETSGEGKMNKTAPYFFTLLTFLIFGNLLSLIGLESISTSYSVPLTLGIITWLGIYVSGIVHAKLRWFLKFAKNPLDLIGVQSSLISLTFRMFGNLIGGVVLLILIQVFTAWIWEMIPVPGIWRVNFLNSIVAVPFKFYFDIFGTLIQAFIFVLLSTIFWGTELTQDLPQKKAKKIKKSIFLHKKQTTLN</sequence>
<feature type="transmembrane region" description="Helical" evidence="11">
    <location>
        <begin position="178"/>
        <end position="199"/>
    </location>
</feature>
<feature type="transmembrane region" description="Helical" evidence="11">
    <location>
        <begin position="38"/>
        <end position="57"/>
    </location>
</feature>
<reference evidence="12" key="1">
    <citation type="submission" date="2022-08" db="EMBL/GenBank/DDBJ databases">
        <title>Complete genome of Mycoplasma iguanae type strain 2327.</title>
        <authorList>
            <person name="Spergser J."/>
        </authorList>
    </citation>
    <scope>NUCLEOTIDE SEQUENCE</scope>
    <source>
        <strain evidence="12">2327</strain>
    </source>
</reference>
<gene>
    <name evidence="12" type="ORF">NV226_00880</name>
</gene>
<evidence type="ECO:0000313" key="13">
    <source>
        <dbReference type="Proteomes" id="UP001059252"/>
    </source>
</evidence>
<evidence type="ECO:0000256" key="3">
    <source>
        <dbReference type="ARBA" id="ARBA00022448"/>
    </source>
</evidence>
<protein>
    <submittedName>
        <fullName evidence="12">F0F1 ATP synthase subunit A</fullName>
    </submittedName>
</protein>
<feature type="transmembrane region" description="Helical" evidence="11">
    <location>
        <begin position="223"/>
        <end position="247"/>
    </location>
</feature>
<organism evidence="12 13">
    <name type="scientific">Mycoplasma iguanae</name>
    <dbReference type="NCBI Taxonomy" id="292461"/>
    <lineage>
        <taxon>Bacteria</taxon>
        <taxon>Bacillati</taxon>
        <taxon>Mycoplasmatota</taxon>
        <taxon>Mollicutes</taxon>
        <taxon>Mycoplasmataceae</taxon>
        <taxon>Mycoplasma</taxon>
    </lineage>
</organism>
<keyword evidence="9 11" id="KW-0472">Membrane</keyword>
<evidence type="ECO:0000256" key="6">
    <source>
        <dbReference type="ARBA" id="ARBA00022781"/>
    </source>
</evidence>
<feature type="transmembrane region" description="Helical" evidence="11">
    <location>
        <begin position="100"/>
        <end position="119"/>
    </location>
</feature>
<dbReference type="PANTHER" id="PTHR42823:SF3">
    <property type="entry name" value="ATP SYNTHASE SUBUNIT A, CHLOROPLASTIC"/>
    <property type="match status" value="1"/>
</dbReference>
<name>A0ABY5R8L9_9MOLU</name>
<keyword evidence="7 11" id="KW-1133">Transmembrane helix</keyword>
<proteinExistence type="inferred from homology"/>
<dbReference type="EMBL" id="CP102734">
    <property type="protein sequence ID" value="UVD81848.1"/>
    <property type="molecule type" value="Genomic_DNA"/>
</dbReference>
<keyword evidence="5 11" id="KW-0812">Transmembrane</keyword>
<keyword evidence="10" id="KW-0066">ATP synthesis</keyword>
<comment type="similarity">
    <text evidence="2">Belongs to the ATPase A chain family.</text>
</comment>
<keyword evidence="6" id="KW-0375">Hydrogen ion transport</keyword>
<evidence type="ECO:0000256" key="10">
    <source>
        <dbReference type="ARBA" id="ARBA00023310"/>
    </source>
</evidence>
<dbReference type="Pfam" id="PF00119">
    <property type="entry name" value="ATP-synt_A"/>
    <property type="match status" value="1"/>
</dbReference>
<dbReference type="CDD" id="cd00310">
    <property type="entry name" value="ATP-synt_Fo_a_6"/>
    <property type="match status" value="1"/>
</dbReference>
<evidence type="ECO:0000256" key="5">
    <source>
        <dbReference type="ARBA" id="ARBA00022692"/>
    </source>
</evidence>
<evidence type="ECO:0000256" key="7">
    <source>
        <dbReference type="ARBA" id="ARBA00022989"/>
    </source>
</evidence>
<feature type="transmembrane region" description="Helical" evidence="11">
    <location>
        <begin position="125"/>
        <end position="148"/>
    </location>
</feature>
<accession>A0ABY5R8L9</accession>
<evidence type="ECO:0000256" key="8">
    <source>
        <dbReference type="ARBA" id="ARBA00023065"/>
    </source>
</evidence>
<keyword evidence="13" id="KW-1185">Reference proteome</keyword>
<dbReference type="NCBIfam" id="NF004487">
    <property type="entry name" value="PRK05815.3-5"/>
    <property type="match status" value="1"/>
</dbReference>
<keyword evidence="4" id="KW-0138">CF(0)</keyword>